<evidence type="ECO:0000256" key="7">
    <source>
        <dbReference type="ARBA" id="ARBA00022989"/>
    </source>
</evidence>
<evidence type="ECO:0000313" key="19">
    <source>
        <dbReference type="Proteomes" id="UP001177023"/>
    </source>
</evidence>
<dbReference type="GO" id="GO:0097264">
    <property type="term" value="P:self proteolysis"/>
    <property type="evidence" value="ECO:0007669"/>
    <property type="project" value="UniProtKB-ARBA"/>
</dbReference>
<feature type="transmembrane region" description="Helical" evidence="14">
    <location>
        <begin position="646"/>
        <end position="663"/>
    </location>
</feature>
<evidence type="ECO:0000313" key="18">
    <source>
        <dbReference type="EMBL" id="CAJ0581711.1"/>
    </source>
</evidence>
<dbReference type="GO" id="GO:0030246">
    <property type="term" value="F:carbohydrate binding"/>
    <property type="evidence" value="ECO:0007669"/>
    <property type="project" value="UniProtKB-KW"/>
</dbReference>
<feature type="transmembrane region" description="Helical" evidence="14">
    <location>
        <begin position="582"/>
        <end position="605"/>
    </location>
</feature>
<keyword evidence="12" id="KW-0807">Transducer</keyword>
<keyword evidence="19" id="KW-1185">Reference proteome</keyword>
<feature type="compositionally biased region" description="Polar residues" evidence="13">
    <location>
        <begin position="860"/>
        <end position="870"/>
    </location>
</feature>
<dbReference type="PRINTS" id="PR00249">
    <property type="entry name" value="GPCRSECRETIN"/>
</dbReference>
<dbReference type="PROSITE" id="PS50261">
    <property type="entry name" value="G_PROTEIN_RECEP_F2_4"/>
    <property type="match status" value="1"/>
</dbReference>
<dbReference type="GO" id="GO:0004930">
    <property type="term" value="F:G protein-coupled receptor activity"/>
    <property type="evidence" value="ECO:0007669"/>
    <property type="project" value="UniProtKB-KW"/>
</dbReference>
<dbReference type="Gene3D" id="3.10.100.10">
    <property type="entry name" value="Mannose-Binding Protein A, subunit A"/>
    <property type="match status" value="1"/>
</dbReference>
<evidence type="ECO:0000259" key="17">
    <source>
        <dbReference type="PROSITE" id="PS50261"/>
    </source>
</evidence>
<dbReference type="InterPro" id="IPR016186">
    <property type="entry name" value="C-type_lectin-like/link_sf"/>
</dbReference>
<keyword evidence="6" id="KW-0430">Lectin</keyword>
<dbReference type="SUPFAM" id="SSF56436">
    <property type="entry name" value="C-type lectin-like"/>
    <property type="match status" value="1"/>
</dbReference>
<dbReference type="SMART" id="SM00303">
    <property type="entry name" value="GPS"/>
    <property type="match status" value="1"/>
</dbReference>
<comment type="caution">
    <text evidence="18">The sequence shown here is derived from an EMBL/GenBank/DDBJ whole genome shotgun (WGS) entry which is preliminary data.</text>
</comment>
<dbReference type="PANTHER" id="PTHR12011:SF347">
    <property type="entry name" value="FI21270P1-RELATED"/>
    <property type="match status" value="1"/>
</dbReference>
<evidence type="ECO:0000259" key="15">
    <source>
        <dbReference type="PROSITE" id="PS50041"/>
    </source>
</evidence>
<evidence type="ECO:0000256" key="4">
    <source>
        <dbReference type="ARBA" id="ARBA00022692"/>
    </source>
</evidence>
<feature type="transmembrane region" description="Helical" evidence="14">
    <location>
        <begin position="684"/>
        <end position="704"/>
    </location>
</feature>
<feature type="region of interest" description="Disordered" evidence="13">
    <location>
        <begin position="905"/>
        <end position="1022"/>
    </location>
</feature>
<dbReference type="InterPro" id="IPR000832">
    <property type="entry name" value="GPCR_2_secretin-like"/>
</dbReference>
<evidence type="ECO:0000256" key="10">
    <source>
        <dbReference type="ARBA" id="ARBA00023157"/>
    </source>
</evidence>
<feature type="compositionally biased region" description="Polar residues" evidence="13">
    <location>
        <begin position="1013"/>
        <end position="1022"/>
    </location>
</feature>
<dbReference type="InterPro" id="IPR036445">
    <property type="entry name" value="GPCR_2_extracell_dom_sf"/>
</dbReference>
<dbReference type="InterPro" id="IPR001304">
    <property type="entry name" value="C-type_lectin-like"/>
</dbReference>
<dbReference type="GO" id="GO:0005886">
    <property type="term" value="C:plasma membrane"/>
    <property type="evidence" value="ECO:0007669"/>
    <property type="project" value="UniProtKB-SubCell"/>
</dbReference>
<dbReference type="PROSITE" id="PS50221">
    <property type="entry name" value="GAIN_B"/>
    <property type="match status" value="1"/>
</dbReference>
<dbReference type="AlphaFoldDB" id="A0AA36D6N0"/>
<dbReference type="InterPro" id="IPR046338">
    <property type="entry name" value="GAIN_dom_sf"/>
</dbReference>
<evidence type="ECO:0000256" key="14">
    <source>
        <dbReference type="SAM" id="Phobius"/>
    </source>
</evidence>
<dbReference type="GO" id="GO:0004175">
    <property type="term" value="F:endopeptidase activity"/>
    <property type="evidence" value="ECO:0007669"/>
    <property type="project" value="UniProtKB-ARBA"/>
</dbReference>
<keyword evidence="10" id="KW-1015">Disulfide bond</keyword>
<organism evidence="18 19">
    <name type="scientific">Mesorhabditis spiculigera</name>
    <dbReference type="NCBI Taxonomy" id="96644"/>
    <lineage>
        <taxon>Eukaryota</taxon>
        <taxon>Metazoa</taxon>
        <taxon>Ecdysozoa</taxon>
        <taxon>Nematoda</taxon>
        <taxon>Chromadorea</taxon>
        <taxon>Rhabditida</taxon>
        <taxon>Rhabditina</taxon>
        <taxon>Rhabditomorpha</taxon>
        <taxon>Rhabditoidea</taxon>
        <taxon>Rhabditidae</taxon>
        <taxon>Mesorhabditinae</taxon>
        <taxon>Mesorhabditis</taxon>
    </lineage>
</organism>
<evidence type="ECO:0000256" key="2">
    <source>
        <dbReference type="ARBA" id="ARBA00010933"/>
    </source>
</evidence>
<dbReference type="InterPro" id="IPR016187">
    <property type="entry name" value="CTDL_fold"/>
</dbReference>
<dbReference type="Gene3D" id="4.10.1240.10">
    <property type="entry name" value="GPCR, family 2, extracellular hormone receptor domain"/>
    <property type="match status" value="1"/>
</dbReference>
<dbReference type="FunFam" id="1.20.1070.10:FF:000352">
    <property type="entry name" value="Latrophilin-like protein 1"/>
    <property type="match status" value="1"/>
</dbReference>
<dbReference type="InterPro" id="IPR000203">
    <property type="entry name" value="GPS"/>
</dbReference>
<feature type="region of interest" description="Disordered" evidence="13">
    <location>
        <begin position="860"/>
        <end position="889"/>
    </location>
</feature>
<feature type="domain" description="C-type lectin" evidence="15">
    <location>
        <begin position="33"/>
        <end position="100"/>
    </location>
</feature>
<dbReference type="SUPFAM" id="SSF81321">
    <property type="entry name" value="Family A G protein-coupled receptor-like"/>
    <property type="match status" value="1"/>
</dbReference>
<evidence type="ECO:0000259" key="16">
    <source>
        <dbReference type="PROSITE" id="PS50221"/>
    </source>
</evidence>
<keyword evidence="5" id="KW-0732">Signal</keyword>
<evidence type="ECO:0000256" key="5">
    <source>
        <dbReference type="ARBA" id="ARBA00022729"/>
    </source>
</evidence>
<comment type="similarity">
    <text evidence="2">Belongs to the G-protein coupled receptor 2 family. LN-TM7 subfamily.</text>
</comment>
<dbReference type="InterPro" id="IPR057244">
    <property type="entry name" value="GAIN_B"/>
</dbReference>
<keyword evidence="8" id="KW-0297">G-protein coupled receptor</keyword>
<keyword evidence="9 14" id="KW-0472">Membrane</keyword>
<dbReference type="PROSITE" id="PS50041">
    <property type="entry name" value="C_TYPE_LECTIN_2"/>
    <property type="match status" value="1"/>
</dbReference>
<dbReference type="Gene3D" id="1.20.1070.10">
    <property type="entry name" value="Rhodopsin 7-helix transmembrane proteins"/>
    <property type="match status" value="1"/>
</dbReference>
<evidence type="ECO:0000256" key="12">
    <source>
        <dbReference type="ARBA" id="ARBA00023224"/>
    </source>
</evidence>
<dbReference type="Proteomes" id="UP001177023">
    <property type="component" value="Unassembled WGS sequence"/>
</dbReference>
<evidence type="ECO:0000256" key="1">
    <source>
        <dbReference type="ARBA" id="ARBA00004651"/>
    </source>
</evidence>
<accession>A0AA36D6N0</accession>
<protein>
    <submittedName>
        <fullName evidence="18">Uncharacterized protein</fullName>
    </submittedName>
</protein>
<evidence type="ECO:0000256" key="9">
    <source>
        <dbReference type="ARBA" id="ARBA00023136"/>
    </source>
</evidence>
<feature type="domain" description="G-protein coupled receptors family 2 profile 2" evidence="17">
    <location>
        <begin position="580"/>
        <end position="821"/>
    </location>
</feature>
<dbReference type="Pfam" id="PF00002">
    <property type="entry name" value="7tm_2"/>
    <property type="match status" value="1"/>
</dbReference>
<dbReference type="Pfam" id="PF01825">
    <property type="entry name" value="GPS"/>
    <property type="match status" value="1"/>
</dbReference>
<feature type="transmembrane region" description="Helical" evidence="14">
    <location>
        <begin position="771"/>
        <end position="791"/>
    </location>
</feature>
<dbReference type="PANTHER" id="PTHR12011">
    <property type="entry name" value="ADHESION G-PROTEIN COUPLED RECEPTOR"/>
    <property type="match status" value="1"/>
</dbReference>
<reference evidence="18" key="1">
    <citation type="submission" date="2023-06" db="EMBL/GenBank/DDBJ databases">
        <authorList>
            <person name="Delattre M."/>
        </authorList>
    </citation>
    <scope>NUCLEOTIDE SEQUENCE</scope>
    <source>
        <strain evidence="18">AF72</strain>
    </source>
</reference>
<feature type="transmembrane region" description="Helical" evidence="14">
    <location>
        <begin position="724"/>
        <end position="750"/>
    </location>
</feature>
<evidence type="ECO:0000256" key="6">
    <source>
        <dbReference type="ARBA" id="ARBA00022734"/>
    </source>
</evidence>
<dbReference type="CDD" id="cd15440">
    <property type="entry name" value="7tmB2_latrophilin-like_invertebrate"/>
    <property type="match status" value="1"/>
</dbReference>
<name>A0AA36D6N0_9BILA</name>
<feature type="compositionally biased region" description="Low complexity" evidence="13">
    <location>
        <begin position="997"/>
        <end position="1010"/>
    </location>
</feature>
<dbReference type="Gene3D" id="2.60.220.50">
    <property type="match status" value="1"/>
</dbReference>
<gene>
    <name evidence="18" type="ORF">MSPICULIGERA_LOCUS19866</name>
</gene>
<dbReference type="InterPro" id="IPR048072">
    <property type="entry name" value="7tmB2_latrophilin-like"/>
</dbReference>
<feature type="compositionally biased region" description="Basic and acidic residues" evidence="13">
    <location>
        <begin position="905"/>
        <end position="919"/>
    </location>
</feature>
<keyword evidence="7 14" id="KW-1133">Transmembrane helix</keyword>
<keyword evidence="11" id="KW-0675">Receptor</keyword>
<dbReference type="InterPro" id="IPR017981">
    <property type="entry name" value="GPCR_2-like_7TM"/>
</dbReference>
<evidence type="ECO:0000256" key="3">
    <source>
        <dbReference type="ARBA" id="ARBA00022475"/>
    </source>
</evidence>
<evidence type="ECO:0000256" key="13">
    <source>
        <dbReference type="SAM" id="MobiDB-lite"/>
    </source>
</evidence>
<keyword evidence="4 14" id="KW-0812">Transmembrane</keyword>
<feature type="domain" description="GAIN-B" evidence="16">
    <location>
        <begin position="440"/>
        <end position="579"/>
    </location>
</feature>
<dbReference type="SMART" id="SM00008">
    <property type="entry name" value="HormR"/>
    <property type="match status" value="1"/>
</dbReference>
<feature type="transmembrane region" description="Helical" evidence="14">
    <location>
        <begin position="797"/>
        <end position="820"/>
    </location>
</feature>
<feature type="non-terminal residue" evidence="18">
    <location>
        <position position="1022"/>
    </location>
</feature>
<dbReference type="EMBL" id="CATQJA010002663">
    <property type="protein sequence ID" value="CAJ0581711.1"/>
    <property type="molecule type" value="Genomic_DNA"/>
</dbReference>
<proteinExistence type="inferred from homology"/>
<feature type="transmembrane region" description="Helical" evidence="14">
    <location>
        <begin position="617"/>
        <end position="634"/>
    </location>
</feature>
<sequence length="1022" mass="111065">MVVGSTIGTLGSVSAGVTVANCSSPPTRPTCGGSRTSQVALRSSWQWAEYPEMYEVQQTFWKQGEPNIYPNYDDVCVAMSKSSPEWISSLCSAVNLIVCARDVQHDKSPVFCASNEQQQRELSCTQGTTITIDYASYGSTTGTTCNGQARRYDCENVHSLQTIVNFSQCRALNYTPSAAQLQVVDLPCQNSASWICSSAPSSATIIRPLQRYNSTDTTRPTVAPPKREEATESAFPDIWCPATKWKSLEFQRTRACQTATVNCPDPENVIGTVTWRCDCETGKWVGTQPNTTGCTHKWVGELRTRVQNGDPAEQLSTSLNEQLGITLKSQLYGGDITGSVGASADMVALARSQFAQLFDTAEKQSRSANFTKNLGGAGDHLFSSPAQLVWSGLDPEEKVSIAAKLMSVLQDSSLLWADYFSKSEEDLKYTEWESSISKTQQSVMQSPMVAMSPAAFSGAADAAATPTVDDGSIKVAYFIFTALGDLLVSSEHEVINSQVIGAAVNDAQRSVPLENNATFHFPHLRSDGVSNARCVYWDIHRGAWSQDGCFLVSTSATETTCSCNHLTSFAILMDVSGNALDVVSSIGCAFSIVCLALSLLVFTCFRSLYGLRNTIHRNLCLCLLIGNLVFVIGIDRTGNKTGCSVVALILHYFFLAAFFWMLIEGYQLYMMLIQVFEPSNRRMILMVCLAYGTPLVIVIISAAVRWKDYGTDSYCWINTASPTIWAFVAPVIVVIAANIGFLLIALRVVLSVRRSDKPRSQRVFGWLKGSATLLCLLGITWLFGFLTAVKGSGSTLAFAWIFTILNCTQGVFIFVLHVLLNDKVRAVIGKWLRSGSSSAAADYNSRTWFSSGQRVINMLRGNTTPNTASTDDTKAGVVGSSSATLSPGKTDELLRRLSASASDSLRDKGMAYRPSRDAAPKPIVLASRVDGIEKSSSTDTSDPRVSVELDADLPADTRPPVQRRKFPLGAHPSERGSKGHYGPKFRNSREVNDVDEAATTAPSSAESAFALASRSSTYIDHF</sequence>
<dbReference type="InterPro" id="IPR001879">
    <property type="entry name" value="GPCR_2_extracellular_dom"/>
</dbReference>
<evidence type="ECO:0000256" key="11">
    <source>
        <dbReference type="ARBA" id="ARBA00023170"/>
    </source>
</evidence>
<comment type="subcellular location">
    <subcellularLocation>
        <location evidence="1">Cell membrane</location>
        <topology evidence="1">Multi-pass membrane protein</topology>
    </subcellularLocation>
</comment>
<evidence type="ECO:0000256" key="8">
    <source>
        <dbReference type="ARBA" id="ARBA00023040"/>
    </source>
</evidence>
<dbReference type="GO" id="GO:0007166">
    <property type="term" value="P:cell surface receptor signaling pathway"/>
    <property type="evidence" value="ECO:0007669"/>
    <property type="project" value="InterPro"/>
</dbReference>
<keyword evidence="3" id="KW-1003">Cell membrane</keyword>